<evidence type="ECO:0000256" key="1">
    <source>
        <dbReference type="ARBA" id="ARBA00022722"/>
    </source>
</evidence>
<dbReference type="SUPFAM" id="SSF53098">
    <property type="entry name" value="Ribonuclease H-like"/>
    <property type="match status" value="1"/>
</dbReference>
<evidence type="ECO:0000313" key="6">
    <source>
        <dbReference type="EMBL" id="ETS86191.1"/>
    </source>
</evidence>
<dbReference type="GO" id="GO:0005634">
    <property type="term" value="C:nucleus"/>
    <property type="evidence" value="ECO:0007669"/>
    <property type="project" value="TreeGrafter"/>
</dbReference>
<feature type="region of interest" description="Disordered" evidence="4">
    <location>
        <begin position="360"/>
        <end position="389"/>
    </location>
</feature>
<evidence type="ECO:0000256" key="4">
    <source>
        <dbReference type="SAM" id="MobiDB-lite"/>
    </source>
</evidence>
<dbReference type="RefSeq" id="XP_007826791.1">
    <property type="nucleotide sequence ID" value="XM_007828600.1"/>
</dbReference>
<evidence type="ECO:0000256" key="2">
    <source>
        <dbReference type="ARBA" id="ARBA00022801"/>
    </source>
</evidence>
<dbReference type="InterPro" id="IPR013520">
    <property type="entry name" value="Ribonucl_H"/>
</dbReference>
<dbReference type="InterPro" id="IPR047021">
    <property type="entry name" value="REXO1/3/4-like"/>
</dbReference>
<reference evidence="7" key="1">
    <citation type="journal article" date="2015" name="BMC Genomics">
        <title>Genomic and transcriptomic analysis of the endophytic fungus Pestalotiopsis fici reveals its lifestyle and high potential for synthesis of natural products.</title>
        <authorList>
            <person name="Wang X."/>
            <person name="Zhang X."/>
            <person name="Liu L."/>
            <person name="Xiang M."/>
            <person name="Wang W."/>
            <person name="Sun X."/>
            <person name="Che Y."/>
            <person name="Guo L."/>
            <person name="Liu G."/>
            <person name="Guo L."/>
            <person name="Wang C."/>
            <person name="Yin W.B."/>
            <person name="Stadler M."/>
            <person name="Zhang X."/>
            <person name="Liu X."/>
        </authorList>
    </citation>
    <scope>NUCLEOTIDE SEQUENCE [LARGE SCALE GENOMIC DNA]</scope>
    <source>
        <strain evidence="7">W106-1 / CGMCC3.15140</strain>
    </source>
</reference>
<name>W3XLQ5_PESFW</name>
<dbReference type="PANTHER" id="PTHR12801:SF114">
    <property type="entry name" value="EXONUCLEASE, PUTATIVE (AFU_ORTHOLOGUE AFUA_7G00870)-RELATED"/>
    <property type="match status" value="1"/>
</dbReference>
<dbReference type="InterPro" id="IPR013087">
    <property type="entry name" value="Znf_C2H2_type"/>
</dbReference>
<dbReference type="HOGENOM" id="CLU_036102_0_0_1"/>
<dbReference type="SMART" id="SM00355">
    <property type="entry name" value="ZnF_C2H2"/>
    <property type="match status" value="2"/>
</dbReference>
<feature type="region of interest" description="Disordered" evidence="4">
    <location>
        <begin position="75"/>
        <end position="95"/>
    </location>
</feature>
<dbReference type="InterPro" id="IPR036397">
    <property type="entry name" value="RNaseH_sf"/>
</dbReference>
<sequence>MTAEQHIAGPLCHICDEHFIDKSALAKHLLGKKLKRHPRCQECRKTFSSEDARIQHNAAKHASTVLTPSPVANAPMPSASASQTNAASIPTPQPKPTIRYRENDYSILSLLDATNAENLLKAQRHSADCLVQHGYFLADVSGMTFHCSKQLDAPTTVFFRSPSPSFLTPKRKAVVLDCAMVGCIDGRDEAVQLCALDFFTGEVLINSIVKPWQQIIDWRTKITGLSPADMAIAMARGQTLVGSAGARQELWKHIDENTILIGQSLNFDLNVLGVSHATVVDSQIITSTAVFKDRKVGRRWGLQQLCKDILGLEIRQGAGTIGHDSMEDSLSIRELVLRCLLSPVSLESWAEKAKKSFLQERQNRRGKRKRPVKKPSRTPGLEQDFDDWYGQDDENEVLLWSDVIDYDMWPASPPSD</sequence>
<dbReference type="Gene3D" id="3.30.420.10">
    <property type="entry name" value="Ribonuclease H-like superfamily/Ribonuclease H"/>
    <property type="match status" value="1"/>
</dbReference>
<dbReference type="OMA" id="VEPHEPI"/>
<dbReference type="KEGG" id="pfy:PFICI_00019"/>
<protein>
    <recommendedName>
        <fullName evidence="5">C2H2-type domain-containing protein</fullName>
    </recommendedName>
</protein>
<dbReference type="GO" id="GO:0004527">
    <property type="term" value="F:exonuclease activity"/>
    <property type="evidence" value="ECO:0007669"/>
    <property type="project" value="UniProtKB-KW"/>
</dbReference>
<keyword evidence="2" id="KW-0378">Hydrolase</keyword>
<dbReference type="GO" id="GO:0000027">
    <property type="term" value="P:ribosomal large subunit assembly"/>
    <property type="evidence" value="ECO:0007669"/>
    <property type="project" value="TreeGrafter"/>
</dbReference>
<dbReference type="GO" id="GO:0003676">
    <property type="term" value="F:nucleic acid binding"/>
    <property type="evidence" value="ECO:0007669"/>
    <property type="project" value="InterPro"/>
</dbReference>
<feature type="domain" description="C2H2-type" evidence="5">
    <location>
        <begin position="40"/>
        <end position="61"/>
    </location>
</feature>
<keyword evidence="7" id="KW-1185">Reference proteome</keyword>
<evidence type="ECO:0000313" key="7">
    <source>
        <dbReference type="Proteomes" id="UP000030651"/>
    </source>
</evidence>
<dbReference type="eggNOG" id="KOG2248">
    <property type="taxonomic scope" value="Eukaryota"/>
</dbReference>
<dbReference type="InParanoid" id="W3XLQ5"/>
<evidence type="ECO:0000256" key="3">
    <source>
        <dbReference type="ARBA" id="ARBA00022839"/>
    </source>
</evidence>
<dbReference type="AlphaFoldDB" id="W3XLQ5"/>
<dbReference type="Proteomes" id="UP000030651">
    <property type="component" value="Unassembled WGS sequence"/>
</dbReference>
<organism evidence="6 7">
    <name type="scientific">Pestalotiopsis fici (strain W106-1 / CGMCC3.15140)</name>
    <dbReference type="NCBI Taxonomy" id="1229662"/>
    <lineage>
        <taxon>Eukaryota</taxon>
        <taxon>Fungi</taxon>
        <taxon>Dikarya</taxon>
        <taxon>Ascomycota</taxon>
        <taxon>Pezizomycotina</taxon>
        <taxon>Sordariomycetes</taxon>
        <taxon>Xylariomycetidae</taxon>
        <taxon>Amphisphaeriales</taxon>
        <taxon>Sporocadaceae</taxon>
        <taxon>Pestalotiopsis</taxon>
    </lineage>
</organism>
<dbReference type="EMBL" id="KI912109">
    <property type="protein sequence ID" value="ETS86191.1"/>
    <property type="molecule type" value="Genomic_DNA"/>
</dbReference>
<dbReference type="CDD" id="cd06137">
    <property type="entry name" value="DEDDh_RNase"/>
    <property type="match status" value="1"/>
</dbReference>
<dbReference type="GO" id="GO:0006364">
    <property type="term" value="P:rRNA processing"/>
    <property type="evidence" value="ECO:0007669"/>
    <property type="project" value="TreeGrafter"/>
</dbReference>
<dbReference type="PANTHER" id="PTHR12801">
    <property type="entry name" value="RNA EXONUCLEASE REXO1 / RECO3 FAMILY MEMBER-RELATED"/>
    <property type="match status" value="1"/>
</dbReference>
<dbReference type="Pfam" id="PF00096">
    <property type="entry name" value="zf-C2H2"/>
    <property type="match status" value="1"/>
</dbReference>
<dbReference type="GeneID" id="19265032"/>
<dbReference type="STRING" id="1229662.W3XLQ5"/>
<gene>
    <name evidence="6" type="ORF">PFICI_00019</name>
</gene>
<dbReference type="PROSITE" id="PS00028">
    <property type="entry name" value="ZINC_FINGER_C2H2_1"/>
    <property type="match status" value="1"/>
</dbReference>
<evidence type="ECO:0000259" key="5">
    <source>
        <dbReference type="PROSITE" id="PS00028"/>
    </source>
</evidence>
<keyword evidence="3" id="KW-0269">Exonuclease</keyword>
<dbReference type="Gene3D" id="3.30.160.60">
    <property type="entry name" value="Classic Zinc Finger"/>
    <property type="match status" value="1"/>
</dbReference>
<accession>W3XLQ5</accession>
<dbReference type="SMART" id="SM00479">
    <property type="entry name" value="EXOIII"/>
    <property type="match status" value="1"/>
</dbReference>
<dbReference type="InterPro" id="IPR012337">
    <property type="entry name" value="RNaseH-like_sf"/>
</dbReference>
<keyword evidence="1" id="KW-0540">Nuclease</keyword>
<dbReference type="OrthoDB" id="16516at2759"/>
<proteinExistence type="predicted"/>
<feature type="compositionally biased region" description="Polar residues" evidence="4">
    <location>
        <begin position="79"/>
        <end position="90"/>
    </location>
</feature>
<feature type="compositionally biased region" description="Basic residues" evidence="4">
    <location>
        <begin position="364"/>
        <end position="376"/>
    </location>
</feature>